<keyword evidence="3" id="KW-0255">Endonuclease</keyword>
<comment type="similarity">
    <text evidence="1">Belongs to the UPF0213 family.</text>
</comment>
<dbReference type="PANTHER" id="PTHR34477">
    <property type="entry name" value="UPF0213 PROTEIN YHBQ"/>
    <property type="match status" value="1"/>
</dbReference>
<name>A0A4Q7R966_9BURK</name>
<dbReference type="PANTHER" id="PTHR34477:SF1">
    <property type="entry name" value="UPF0213 PROTEIN YHBQ"/>
    <property type="match status" value="1"/>
</dbReference>
<feature type="domain" description="GIY-YIG" evidence="2">
    <location>
        <begin position="16"/>
        <end position="93"/>
    </location>
</feature>
<evidence type="ECO:0000259" key="2">
    <source>
        <dbReference type="PROSITE" id="PS50164"/>
    </source>
</evidence>
<evidence type="ECO:0000256" key="1">
    <source>
        <dbReference type="ARBA" id="ARBA00007435"/>
    </source>
</evidence>
<dbReference type="EMBL" id="SGXM01000012">
    <property type="protein sequence ID" value="RZT29376.1"/>
    <property type="molecule type" value="Genomic_DNA"/>
</dbReference>
<dbReference type="GO" id="GO:0004519">
    <property type="term" value="F:endonuclease activity"/>
    <property type="evidence" value="ECO:0007669"/>
    <property type="project" value="UniProtKB-KW"/>
</dbReference>
<reference evidence="3 4" key="1">
    <citation type="journal article" date="2015" name="Stand. Genomic Sci.">
        <title>Genomic Encyclopedia of Bacterial and Archaeal Type Strains, Phase III: the genomes of soil and plant-associated and newly described type strains.</title>
        <authorList>
            <person name="Whitman W.B."/>
            <person name="Woyke T."/>
            <person name="Klenk H.P."/>
            <person name="Zhou Y."/>
            <person name="Lilburn T.G."/>
            <person name="Beck B.J."/>
            <person name="De Vos P."/>
            <person name="Vandamme P."/>
            <person name="Eisen J.A."/>
            <person name="Garrity G."/>
            <person name="Hugenholtz P."/>
            <person name="Kyrpides N.C."/>
        </authorList>
    </citation>
    <scope>NUCLEOTIDE SEQUENCE [LARGE SCALE GENOMIC DNA]</scope>
    <source>
        <strain evidence="3 4">ASC-9842</strain>
    </source>
</reference>
<keyword evidence="3" id="KW-0540">Nuclease</keyword>
<dbReference type="Pfam" id="PF01541">
    <property type="entry name" value="GIY-YIG"/>
    <property type="match status" value="1"/>
</dbReference>
<dbReference type="InterPro" id="IPR035901">
    <property type="entry name" value="GIY-YIG_endonuc_sf"/>
</dbReference>
<gene>
    <name evidence="3" type="ORF">EV147_5007</name>
</gene>
<dbReference type="AlphaFoldDB" id="A0A4Q7R966"/>
<dbReference type="InterPro" id="IPR000305">
    <property type="entry name" value="GIY-YIG_endonuc"/>
</dbReference>
<organism evidence="3 4">
    <name type="scientific">Cupriavidus agavae</name>
    <dbReference type="NCBI Taxonomy" id="1001822"/>
    <lineage>
        <taxon>Bacteria</taxon>
        <taxon>Pseudomonadati</taxon>
        <taxon>Pseudomonadota</taxon>
        <taxon>Betaproteobacteria</taxon>
        <taxon>Burkholderiales</taxon>
        <taxon>Burkholderiaceae</taxon>
        <taxon>Cupriavidus</taxon>
    </lineage>
</organism>
<keyword evidence="3" id="KW-0378">Hydrolase</keyword>
<dbReference type="SUPFAM" id="SSF82771">
    <property type="entry name" value="GIY-YIG endonuclease"/>
    <property type="match status" value="1"/>
</dbReference>
<keyword evidence="4" id="KW-1185">Reference proteome</keyword>
<evidence type="ECO:0000313" key="3">
    <source>
        <dbReference type="EMBL" id="RZT29376.1"/>
    </source>
</evidence>
<evidence type="ECO:0000313" key="4">
    <source>
        <dbReference type="Proteomes" id="UP000291078"/>
    </source>
</evidence>
<sequence>MPAMTVESELAAVEDTPWFVYLIECEGASIYTGITNDVARRYAAHVAGRGAKYTRARKPMQLLGWLEFPNKSEALKAEIRTKRLTAAQKRMLIGELRKPDSEQQKTPA</sequence>
<proteinExistence type="inferred from homology"/>
<dbReference type="Gene3D" id="3.40.1440.10">
    <property type="entry name" value="GIY-YIG endonuclease"/>
    <property type="match status" value="1"/>
</dbReference>
<dbReference type="PROSITE" id="PS50164">
    <property type="entry name" value="GIY_YIG"/>
    <property type="match status" value="1"/>
</dbReference>
<dbReference type="Proteomes" id="UP000291078">
    <property type="component" value="Unassembled WGS sequence"/>
</dbReference>
<dbReference type="InterPro" id="IPR050190">
    <property type="entry name" value="UPF0213_domain"/>
</dbReference>
<protein>
    <submittedName>
        <fullName evidence="3">Putative endonuclease</fullName>
    </submittedName>
</protein>
<dbReference type="CDD" id="cd10456">
    <property type="entry name" value="GIY-YIG_UPF0213"/>
    <property type="match status" value="1"/>
</dbReference>
<accession>A0A4Q7R966</accession>
<comment type="caution">
    <text evidence="3">The sequence shown here is derived from an EMBL/GenBank/DDBJ whole genome shotgun (WGS) entry which is preliminary data.</text>
</comment>